<comment type="caution">
    <text evidence="1">The sequence shown here is derived from an EMBL/GenBank/DDBJ whole genome shotgun (WGS) entry which is preliminary data.</text>
</comment>
<dbReference type="Proteomes" id="UP001608902">
    <property type="component" value="Unassembled WGS sequence"/>
</dbReference>
<sequence length="134" mass="15195">MSFVSKFSKIPEDILVRTDDTLTVEDFPKQLLNEPVRKTKLDAPKRTKQFIDHELLADHSRISKDVEGFVEERRQLGGNASAEHLIRELNAAAQINRGPPGTSNGSCLHWDLLCGKDETIEPCDYLDFEHSSKF</sequence>
<accession>A0ABD6E6Q6</accession>
<organism evidence="1 2">
    <name type="scientific">Gnathostoma spinigerum</name>
    <dbReference type="NCBI Taxonomy" id="75299"/>
    <lineage>
        <taxon>Eukaryota</taxon>
        <taxon>Metazoa</taxon>
        <taxon>Ecdysozoa</taxon>
        <taxon>Nematoda</taxon>
        <taxon>Chromadorea</taxon>
        <taxon>Rhabditida</taxon>
        <taxon>Spirurina</taxon>
        <taxon>Gnathostomatomorpha</taxon>
        <taxon>Gnathostomatoidea</taxon>
        <taxon>Gnathostomatidae</taxon>
        <taxon>Gnathostoma</taxon>
    </lineage>
</organism>
<protein>
    <submittedName>
        <fullName evidence="1">Uncharacterized protein</fullName>
    </submittedName>
</protein>
<evidence type="ECO:0000313" key="1">
    <source>
        <dbReference type="EMBL" id="MFH4975723.1"/>
    </source>
</evidence>
<proteinExistence type="predicted"/>
<dbReference type="EMBL" id="JBGFUD010001083">
    <property type="protein sequence ID" value="MFH4975723.1"/>
    <property type="molecule type" value="Genomic_DNA"/>
</dbReference>
<name>A0ABD6E6Q6_9BILA</name>
<keyword evidence="2" id="KW-1185">Reference proteome</keyword>
<reference evidence="1 2" key="1">
    <citation type="submission" date="2024-08" db="EMBL/GenBank/DDBJ databases">
        <title>Gnathostoma spinigerum genome.</title>
        <authorList>
            <person name="Gonzalez-Bertolin B."/>
            <person name="Monzon S."/>
            <person name="Zaballos A."/>
            <person name="Jimenez P."/>
            <person name="Dekumyoy P."/>
            <person name="Varona S."/>
            <person name="Cuesta I."/>
            <person name="Sumanam S."/>
            <person name="Adisakwattana P."/>
            <person name="Gasser R.B."/>
            <person name="Hernandez-Gonzalez A."/>
            <person name="Young N.D."/>
            <person name="Perteguer M.J."/>
        </authorList>
    </citation>
    <scope>NUCLEOTIDE SEQUENCE [LARGE SCALE GENOMIC DNA]</scope>
    <source>
        <strain evidence="1">AL3</strain>
        <tissue evidence="1">Liver</tissue>
    </source>
</reference>
<evidence type="ECO:0000313" key="2">
    <source>
        <dbReference type="Proteomes" id="UP001608902"/>
    </source>
</evidence>
<dbReference type="AlphaFoldDB" id="A0ABD6E6Q6"/>
<gene>
    <name evidence="1" type="ORF">AB6A40_002432</name>
</gene>